<dbReference type="InterPro" id="IPR031657">
    <property type="entry name" value="REPA_OB_2"/>
</dbReference>
<dbReference type="InterPro" id="IPR004365">
    <property type="entry name" value="NA-bd_OB_tRNA"/>
</dbReference>
<dbReference type="Pfam" id="PF01336">
    <property type="entry name" value="tRNA_anti-codon"/>
    <property type="match status" value="1"/>
</dbReference>
<dbReference type="SMR" id="A0A015J1G8"/>
<keyword evidence="16" id="KW-1185">Reference proteome</keyword>
<feature type="domain" description="Replication factor A C-terminal" evidence="13">
    <location>
        <begin position="464"/>
        <end position="609"/>
    </location>
</feature>
<dbReference type="Gene3D" id="2.40.50.140">
    <property type="entry name" value="Nucleic acid-binding proteins"/>
    <property type="match status" value="4"/>
</dbReference>
<comment type="caution">
    <text evidence="15">The sequence shown here is derived from an EMBL/GenBank/DDBJ whole genome shotgun (WGS) entry which is preliminary data.</text>
</comment>
<accession>A0A015J1G8</accession>
<feature type="compositionally biased region" description="Pro residues" evidence="10">
    <location>
        <begin position="144"/>
        <end position="161"/>
    </location>
</feature>
<dbReference type="GO" id="GO:0006281">
    <property type="term" value="P:DNA repair"/>
    <property type="evidence" value="ECO:0007669"/>
    <property type="project" value="InterPro"/>
</dbReference>
<dbReference type="InterPro" id="IPR007199">
    <property type="entry name" value="Rep_factor-A_N"/>
</dbReference>
<feature type="compositionally biased region" description="Polar residues" evidence="10">
    <location>
        <begin position="164"/>
        <end position="182"/>
    </location>
</feature>
<dbReference type="SUPFAM" id="SSF50249">
    <property type="entry name" value="Nucleic acid-binding proteins"/>
    <property type="match status" value="4"/>
</dbReference>
<dbReference type="CDD" id="cd04475">
    <property type="entry name" value="RPA1_DBD_B"/>
    <property type="match status" value="1"/>
</dbReference>
<evidence type="ECO:0000313" key="16">
    <source>
        <dbReference type="Proteomes" id="UP000022910"/>
    </source>
</evidence>
<dbReference type="STRING" id="1432141.A0A015J1G8"/>
<dbReference type="PANTHER" id="PTHR47165:SF4">
    <property type="entry name" value="OS03G0429900 PROTEIN"/>
    <property type="match status" value="1"/>
</dbReference>
<evidence type="ECO:0000256" key="8">
    <source>
        <dbReference type="ARBA" id="ARBA00023242"/>
    </source>
</evidence>
<dbReference type="GO" id="GO:0006260">
    <property type="term" value="P:DNA replication"/>
    <property type="evidence" value="ECO:0007669"/>
    <property type="project" value="UniProtKB-KW"/>
</dbReference>
<evidence type="ECO:0000259" key="14">
    <source>
        <dbReference type="Pfam" id="PF16900"/>
    </source>
</evidence>
<dbReference type="InterPro" id="IPR004591">
    <property type="entry name" value="Rfa1"/>
</dbReference>
<feature type="domain" description="OB" evidence="11">
    <location>
        <begin position="202"/>
        <end position="285"/>
    </location>
</feature>
<dbReference type="Pfam" id="PF04057">
    <property type="entry name" value="Rep-A_N"/>
    <property type="match status" value="1"/>
</dbReference>
<dbReference type="GO" id="GO:0003677">
    <property type="term" value="F:DNA binding"/>
    <property type="evidence" value="ECO:0007669"/>
    <property type="project" value="UniProtKB-KW"/>
</dbReference>
<evidence type="ECO:0000256" key="4">
    <source>
        <dbReference type="ARBA" id="ARBA00022723"/>
    </source>
</evidence>
<feature type="region of interest" description="Disordered" evidence="10">
    <location>
        <begin position="126"/>
        <end position="187"/>
    </location>
</feature>
<comment type="subcellular location">
    <subcellularLocation>
        <location evidence="1 9">Nucleus</location>
    </subcellularLocation>
</comment>
<evidence type="ECO:0000256" key="5">
    <source>
        <dbReference type="ARBA" id="ARBA00022771"/>
    </source>
</evidence>
<dbReference type="OMA" id="DQCDAFY"/>
<dbReference type="FunFam" id="2.40.50.140:FF:000090">
    <property type="entry name" value="Replication protein A subunit"/>
    <property type="match status" value="1"/>
</dbReference>
<dbReference type="EMBL" id="JEMT01023984">
    <property type="protein sequence ID" value="EXX63367.1"/>
    <property type="molecule type" value="Genomic_DNA"/>
</dbReference>
<comment type="function">
    <text evidence="9">As part of the replication protein A (RPA/RP-A), a single-stranded DNA-binding heterotrimeric complex, may play an essential role in DNA replication, recombination and repair. Binds and stabilizes single-stranded DNA intermediates, preventing complementary DNA reannealing and recruiting different proteins involved in DNA metabolism.</text>
</comment>
<dbReference type="PANTHER" id="PTHR47165">
    <property type="entry name" value="OS03G0429900 PROTEIN"/>
    <property type="match status" value="1"/>
</dbReference>
<feature type="domain" description="Replication factor-A protein 1 N-terminal" evidence="12">
    <location>
        <begin position="11"/>
        <end position="116"/>
    </location>
</feature>
<dbReference type="CDD" id="cd04476">
    <property type="entry name" value="RPA1_DBD_C"/>
    <property type="match status" value="1"/>
</dbReference>
<keyword evidence="6 9" id="KW-0862">Zinc</keyword>
<dbReference type="Proteomes" id="UP000022910">
    <property type="component" value="Unassembled WGS sequence"/>
</dbReference>
<organism evidence="15 16">
    <name type="scientific">Rhizophagus irregularis (strain DAOM 197198w)</name>
    <name type="common">Glomus intraradices</name>
    <dbReference type="NCBI Taxonomy" id="1432141"/>
    <lineage>
        <taxon>Eukaryota</taxon>
        <taxon>Fungi</taxon>
        <taxon>Fungi incertae sedis</taxon>
        <taxon>Mucoromycota</taxon>
        <taxon>Glomeromycotina</taxon>
        <taxon>Glomeromycetes</taxon>
        <taxon>Glomerales</taxon>
        <taxon>Glomeraceae</taxon>
        <taxon>Rhizophagus</taxon>
    </lineage>
</organism>
<keyword evidence="7 9" id="KW-0238">DNA-binding</keyword>
<comment type="subunit">
    <text evidence="9">Component of the heterotrimeric canonical replication protein A complex (RPA).</text>
</comment>
<evidence type="ECO:0000256" key="10">
    <source>
        <dbReference type="SAM" id="MobiDB-lite"/>
    </source>
</evidence>
<reference evidence="15 16" key="1">
    <citation type="submission" date="2014-02" db="EMBL/GenBank/DDBJ databases">
        <title>Single nucleus genome sequencing reveals high similarity among nuclei of an endomycorrhizal fungus.</title>
        <authorList>
            <person name="Lin K."/>
            <person name="Geurts R."/>
            <person name="Zhang Z."/>
            <person name="Limpens E."/>
            <person name="Saunders D.G."/>
            <person name="Mu D."/>
            <person name="Pang E."/>
            <person name="Cao H."/>
            <person name="Cha H."/>
            <person name="Lin T."/>
            <person name="Zhou Q."/>
            <person name="Shang Y."/>
            <person name="Li Y."/>
            <person name="Ivanov S."/>
            <person name="Sharma T."/>
            <person name="Velzen R.V."/>
            <person name="Ruijter N.D."/>
            <person name="Aanen D.K."/>
            <person name="Win J."/>
            <person name="Kamoun S."/>
            <person name="Bisseling T."/>
            <person name="Huang S."/>
        </authorList>
    </citation>
    <scope>NUCLEOTIDE SEQUENCE [LARGE SCALE GENOMIC DNA]</scope>
    <source>
        <strain evidence="16">DAOM197198w</strain>
    </source>
</reference>
<dbReference type="CDD" id="cd04474">
    <property type="entry name" value="RPA1_DBD_A"/>
    <property type="match status" value="1"/>
</dbReference>
<evidence type="ECO:0000256" key="9">
    <source>
        <dbReference type="RuleBase" id="RU364130"/>
    </source>
</evidence>
<evidence type="ECO:0000256" key="6">
    <source>
        <dbReference type="ARBA" id="ARBA00022833"/>
    </source>
</evidence>
<feature type="compositionally biased region" description="Basic and acidic residues" evidence="10">
    <location>
        <begin position="127"/>
        <end position="136"/>
    </location>
</feature>
<comment type="similarity">
    <text evidence="2 9">Belongs to the replication factor A protein 1 family.</text>
</comment>
<dbReference type="GO" id="GO:0006310">
    <property type="term" value="P:DNA recombination"/>
    <property type="evidence" value="ECO:0007669"/>
    <property type="project" value="InterPro"/>
</dbReference>
<dbReference type="GO" id="GO:0008270">
    <property type="term" value="F:zinc ion binding"/>
    <property type="evidence" value="ECO:0007669"/>
    <property type="project" value="UniProtKB-KW"/>
</dbReference>
<dbReference type="GO" id="GO:0007004">
    <property type="term" value="P:telomere maintenance via telomerase"/>
    <property type="evidence" value="ECO:0007669"/>
    <property type="project" value="UniProtKB-ARBA"/>
</dbReference>
<keyword evidence="8 9" id="KW-0539">Nucleus</keyword>
<dbReference type="AlphaFoldDB" id="A0A015J1G8"/>
<keyword evidence="4 9" id="KW-0479">Metal-binding</keyword>
<dbReference type="FunFam" id="2.40.50.140:FF:000041">
    <property type="entry name" value="Replication protein A subunit"/>
    <property type="match status" value="1"/>
</dbReference>
<dbReference type="InterPro" id="IPR012340">
    <property type="entry name" value="NA-bd_OB-fold"/>
</dbReference>
<dbReference type="HOGENOM" id="CLU_012393_2_1_1"/>
<evidence type="ECO:0000259" key="12">
    <source>
        <dbReference type="Pfam" id="PF04057"/>
    </source>
</evidence>
<dbReference type="InterPro" id="IPR047192">
    <property type="entry name" value="Euk_RPA1_DBD_C"/>
</dbReference>
<dbReference type="Pfam" id="PF16900">
    <property type="entry name" value="REPA_OB_2"/>
    <property type="match status" value="1"/>
</dbReference>
<dbReference type="GO" id="GO:0005662">
    <property type="term" value="C:DNA replication factor A complex"/>
    <property type="evidence" value="ECO:0007669"/>
    <property type="project" value="UniProtKB-ARBA"/>
</dbReference>
<evidence type="ECO:0000313" key="15">
    <source>
        <dbReference type="EMBL" id="EXX63367.1"/>
    </source>
</evidence>
<evidence type="ECO:0000256" key="3">
    <source>
        <dbReference type="ARBA" id="ARBA00022705"/>
    </source>
</evidence>
<protein>
    <recommendedName>
        <fullName evidence="9">Replication protein A subunit</fullName>
    </recommendedName>
</protein>
<evidence type="ECO:0000256" key="7">
    <source>
        <dbReference type="ARBA" id="ARBA00023125"/>
    </source>
</evidence>
<feature type="domain" description="Replication protein A OB" evidence="14">
    <location>
        <begin position="309"/>
        <end position="405"/>
    </location>
</feature>
<sequence length="619" mass="70052">MSKTNVGSIISLGCIRGMLDENESSRPKNPVLQLVRVNPGVGEQGGSRYKIGLSDGFELIQGIIPEHLIKTVCNGKKLDRGMIIKLTNYNLSNSIPLQASKNTSKYLVILGFELVKDVPLELYGHGHLSDDTERSRTGISRPNPIQPQQPPQPPQLRPPVPSNFGINSSHNNNITPQRSSNKNSDEGICSIDNISPYHNKWKLKAMVVQKSDLKTWTNSRGSGKLFNVTLMDDTGEIRATAFNQQADEYMNLLELNKVYYISKGKVNIAKKQFSNVQNDYEITIEAGTIIEPANNSVMPIKIKINPVKISDLVNYEKDNTVDVVAAIKEISETTQVMTKNQKMIDKRDLIIVDESEFEVRLTTWGQQVNELRHIDIGTIIVCKNTRVSDFQGRSLSMYGTSKLLIDPNIPETNSIRKWVANGGLKIETKLFSGSSYSTGSINSPEKTMSQIINENIGNNEKAEYFVTRGTVVFIKKENMYYAACPNEGCNKKVIEDGENSYRCEKCSRSYDHVEYRYIFGMNISDHTDSMWFQCFNDTGNTIIGKNANELNSMKENEELAFENWIDSRYFKTYIFKCRAKMETYKERNIIKYQVMEAIPINFVEHGKTLLDNIKELEGL</sequence>
<dbReference type="Pfam" id="PF08646">
    <property type="entry name" value="Rep_fac-A_C"/>
    <property type="match status" value="1"/>
</dbReference>
<keyword evidence="5 9" id="KW-0863">Zinc-finger</keyword>
<dbReference type="FunFam" id="2.40.50.140:FF:000064">
    <property type="entry name" value="Replication protein A subunit"/>
    <property type="match status" value="1"/>
</dbReference>
<gene>
    <name evidence="15" type="ORF">RirG_153000</name>
</gene>
<evidence type="ECO:0000259" key="11">
    <source>
        <dbReference type="Pfam" id="PF01336"/>
    </source>
</evidence>
<dbReference type="InterPro" id="IPR013955">
    <property type="entry name" value="Rep_factor-A_C"/>
</dbReference>
<dbReference type="GO" id="GO:0000781">
    <property type="term" value="C:chromosome, telomeric region"/>
    <property type="evidence" value="ECO:0007669"/>
    <property type="project" value="UniProtKB-ARBA"/>
</dbReference>
<dbReference type="OrthoDB" id="1751331at2759"/>
<evidence type="ECO:0000256" key="2">
    <source>
        <dbReference type="ARBA" id="ARBA00005690"/>
    </source>
</evidence>
<keyword evidence="3 9" id="KW-0235">DNA replication</keyword>
<proteinExistence type="inferred from homology"/>
<name>A0A015J1G8_RHIIW</name>
<evidence type="ECO:0000259" key="13">
    <source>
        <dbReference type="Pfam" id="PF08646"/>
    </source>
</evidence>
<evidence type="ECO:0000256" key="1">
    <source>
        <dbReference type="ARBA" id="ARBA00004123"/>
    </source>
</evidence>
<dbReference type="NCBIfam" id="TIGR00617">
    <property type="entry name" value="rpa1"/>
    <property type="match status" value="1"/>
</dbReference>